<proteinExistence type="predicted"/>
<dbReference type="AlphaFoldDB" id="A0A061S003"/>
<feature type="non-terminal residue" evidence="1">
    <location>
        <position position="68"/>
    </location>
</feature>
<dbReference type="EMBL" id="GBEZ01009491">
    <property type="protein sequence ID" value="JAC76101.1"/>
    <property type="molecule type" value="Transcribed_RNA"/>
</dbReference>
<name>A0A061S003_9CHLO</name>
<accession>A0A061S003</accession>
<feature type="non-terminal residue" evidence="1">
    <location>
        <position position="1"/>
    </location>
</feature>
<organism evidence="1">
    <name type="scientific">Tetraselmis sp. GSL018</name>
    <dbReference type="NCBI Taxonomy" id="582737"/>
    <lineage>
        <taxon>Eukaryota</taxon>
        <taxon>Viridiplantae</taxon>
        <taxon>Chlorophyta</taxon>
        <taxon>core chlorophytes</taxon>
        <taxon>Chlorodendrophyceae</taxon>
        <taxon>Chlorodendrales</taxon>
        <taxon>Chlorodendraceae</taxon>
        <taxon>Tetraselmis</taxon>
    </lineage>
</organism>
<gene>
    <name evidence="1" type="ORF">TSPGSL018_21163</name>
</gene>
<sequence>YLRRLWMYLRGVFSRGLCQAVSAWGGAGEASSAVTGVPWAWETETQGGRKERQRAVDWGVGFPAQPLP</sequence>
<protein>
    <submittedName>
        <fullName evidence="1">Uncharacterized protein</fullName>
    </submittedName>
</protein>
<reference evidence="1" key="1">
    <citation type="submission" date="2014-05" db="EMBL/GenBank/DDBJ databases">
        <title>The transcriptome of the halophilic microalga Tetraselmis sp. GSL018 isolated from the Great Salt Lake, Utah.</title>
        <authorList>
            <person name="Jinkerson R.E."/>
            <person name="D'Adamo S."/>
            <person name="Posewitz M.C."/>
        </authorList>
    </citation>
    <scope>NUCLEOTIDE SEQUENCE</scope>
    <source>
        <strain evidence="1">GSL018</strain>
    </source>
</reference>
<evidence type="ECO:0000313" key="1">
    <source>
        <dbReference type="EMBL" id="JAC76101.1"/>
    </source>
</evidence>